<dbReference type="EMBL" id="JAODNV010000010">
    <property type="protein sequence ID" value="MCT8990675.1"/>
    <property type="molecule type" value="Genomic_DNA"/>
</dbReference>
<comment type="similarity">
    <text evidence="9">Belongs to the binding-protein-dependent transport system permease family.</text>
</comment>
<dbReference type="Gene3D" id="1.10.3720.10">
    <property type="entry name" value="MetI-like"/>
    <property type="match status" value="1"/>
</dbReference>
<evidence type="ECO:0000256" key="1">
    <source>
        <dbReference type="ARBA" id="ARBA00004651"/>
    </source>
</evidence>
<dbReference type="Pfam" id="PF00528">
    <property type="entry name" value="BPD_transp_1"/>
    <property type="match status" value="1"/>
</dbReference>
<dbReference type="Proteomes" id="UP001149009">
    <property type="component" value="Unassembled WGS sequence"/>
</dbReference>
<keyword evidence="7 9" id="KW-1133">Transmembrane helix</keyword>
<evidence type="ECO:0000313" key="12">
    <source>
        <dbReference type="Proteomes" id="UP001149009"/>
    </source>
</evidence>
<evidence type="ECO:0000313" key="11">
    <source>
        <dbReference type="EMBL" id="MCT8990675.1"/>
    </source>
</evidence>
<evidence type="ECO:0000256" key="6">
    <source>
        <dbReference type="ARBA" id="ARBA00022927"/>
    </source>
</evidence>
<keyword evidence="8 9" id="KW-0472">Membrane</keyword>
<gene>
    <name evidence="11" type="ORF">NYR54_10280</name>
</gene>
<keyword evidence="5" id="KW-0571">Peptide transport</keyword>
<keyword evidence="2 9" id="KW-0813">Transport</keyword>
<evidence type="ECO:0000259" key="10">
    <source>
        <dbReference type="PROSITE" id="PS50928"/>
    </source>
</evidence>
<feature type="transmembrane region" description="Helical" evidence="9">
    <location>
        <begin position="200"/>
        <end position="226"/>
    </location>
</feature>
<keyword evidence="12" id="KW-1185">Reference proteome</keyword>
<dbReference type="Pfam" id="PF12911">
    <property type="entry name" value="OppC_N"/>
    <property type="match status" value="1"/>
</dbReference>
<evidence type="ECO:0000256" key="4">
    <source>
        <dbReference type="ARBA" id="ARBA00022692"/>
    </source>
</evidence>
<dbReference type="InterPro" id="IPR035906">
    <property type="entry name" value="MetI-like_sf"/>
</dbReference>
<dbReference type="PANTHER" id="PTHR43386:SF1">
    <property type="entry name" value="D,D-DIPEPTIDE TRANSPORT SYSTEM PERMEASE PROTEIN DDPC-RELATED"/>
    <property type="match status" value="1"/>
</dbReference>
<dbReference type="CDD" id="cd06261">
    <property type="entry name" value="TM_PBP2"/>
    <property type="match status" value="1"/>
</dbReference>
<protein>
    <submittedName>
        <fullName evidence="11">ABC transporter permease</fullName>
    </submittedName>
</protein>
<keyword evidence="4 9" id="KW-0812">Transmembrane</keyword>
<evidence type="ECO:0000256" key="8">
    <source>
        <dbReference type="ARBA" id="ARBA00023136"/>
    </source>
</evidence>
<dbReference type="InterPro" id="IPR050366">
    <property type="entry name" value="BP-dependent_transpt_permease"/>
</dbReference>
<keyword evidence="3" id="KW-1003">Cell membrane</keyword>
<dbReference type="InterPro" id="IPR000515">
    <property type="entry name" value="MetI-like"/>
</dbReference>
<proteinExistence type="inferred from homology"/>
<dbReference type="GO" id="GO:0055085">
    <property type="term" value="P:transmembrane transport"/>
    <property type="evidence" value="ECO:0007669"/>
    <property type="project" value="InterPro"/>
</dbReference>
<dbReference type="InterPro" id="IPR025966">
    <property type="entry name" value="OppC_N"/>
</dbReference>
<comment type="caution">
    <text evidence="11">The sequence shown here is derived from an EMBL/GenBank/DDBJ whole genome shotgun (WGS) entry which is preliminary data.</text>
</comment>
<accession>A0A9X2XAH8</accession>
<organism evidence="11 12">
    <name type="scientific">Chelativorans petroleitrophicus</name>
    <dbReference type="NCBI Taxonomy" id="2975484"/>
    <lineage>
        <taxon>Bacteria</taxon>
        <taxon>Pseudomonadati</taxon>
        <taxon>Pseudomonadota</taxon>
        <taxon>Alphaproteobacteria</taxon>
        <taxon>Hyphomicrobiales</taxon>
        <taxon>Phyllobacteriaceae</taxon>
        <taxon>Chelativorans</taxon>
    </lineage>
</organism>
<dbReference type="RefSeq" id="WP_261515554.1">
    <property type="nucleotide sequence ID" value="NZ_JAODNV010000010.1"/>
</dbReference>
<dbReference type="GO" id="GO:0015031">
    <property type="term" value="P:protein transport"/>
    <property type="evidence" value="ECO:0007669"/>
    <property type="project" value="UniProtKB-KW"/>
</dbReference>
<dbReference type="SUPFAM" id="SSF161098">
    <property type="entry name" value="MetI-like"/>
    <property type="match status" value="1"/>
</dbReference>
<dbReference type="GO" id="GO:0015833">
    <property type="term" value="P:peptide transport"/>
    <property type="evidence" value="ECO:0007669"/>
    <property type="project" value="UniProtKB-KW"/>
</dbReference>
<name>A0A9X2XAH8_9HYPH</name>
<sequence length="284" mass="30150">MGEAVASSPVRPRRRIDGFAVLGFGLLALLAICSAFAPWIAPYDPNAQDYRAVLQAPSAAHWLGTDHTGRDMLSRLIFGTRIAFGIGFTAIGLAVLLGGLLGLVAGYTRGLVDEGIMRVMDALLSFPSVLLALGIMAALGPGVTTIIIAIALADMPMFARITRSQVLTVRERDFVVATRALGAGPLRIIFRHIVPHVTGPVAVMATIQVGHAILTEAALSFLGLGIQPPTASWGAMMRNGFSYMERAPWLSAFTGLAILLTVLALNLAGDALRDRLDPRGESRR</sequence>
<comment type="subcellular location">
    <subcellularLocation>
        <location evidence="1 9">Cell membrane</location>
        <topology evidence="1 9">Multi-pass membrane protein</topology>
    </subcellularLocation>
</comment>
<dbReference type="PANTHER" id="PTHR43386">
    <property type="entry name" value="OLIGOPEPTIDE TRANSPORT SYSTEM PERMEASE PROTEIN APPC"/>
    <property type="match status" value="1"/>
</dbReference>
<feature type="domain" description="ABC transmembrane type-1" evidence="10">
    <location>
        <begin position="80"/>
        <end position="269"/>
    </location>
</feature>
<evidence type="ECO:0000256" key="2">
    <source>
        <dbReference type="ARBA" id="ARBA00022448"/>
    </source>
</evidence>
<evidence type="ECO:0000256" key="7">
    <source>
        <dbReference type="ARBA" id="ARBA00022989"/>
    </source>
</evidence>
<evidence type="ECO:0000256" key="5">
    <source>
        <dbReference type="ARBA" id="ARBA00022856"/>
    </source>
</evidence>
<evidence type="ECO:0000256" key="9">
    <source>
        <dbReference type="RuleBase" id="RU363032"/>
    </source>
</evidence>
<reference evidence="11" key="1">
    <citation type="submission" date="2022-08" db="EMBL/GenBank/DDBJ databases">
        <title>Chelativorans sichuanense sp. nov., a paraffin oil-degrading bacterium isolated from a mixture of oil-based drill cuttings and paddy soil.</title>
        <authorList>
            <person name="Yu J."/>
            <person name="Liu H."/>
            <person name="Chen Q."/>
        </authorList>
    </citation>
    <scope>NUCLEOTIDE SEQUENCE</scope>
    <source>
        <strain evidence="11">SCAU 2101</strain>
    </source>
</reference>
<dbReference type="AlphaFoldDB" id="A0A9X2XAH8"/>
<dbReference type="GO" id="GO:0005886">
    <property type="term" value="C:plasma membrane"/>
    <property type="evidence" value="ECO:0007669"/>
    <property type="project" value="UniProtKB-SubCell"/>
</dbReference>
<feature type="transmembrane region" description="Helical" evidence="9">
    <location>
        <begin position="82"/>
        <end position="108"/>
    </location>
</feature>
<feature type="transmembrane region" description="Helical" evidence="9">
    <location>
        <begin position="128"/>
        <end position="153"/>
    </location>
</feature>
<evidence type="ECO:0000256" key="3">
    <source>
        <dbReference type="ARBA" id="ARBA00022475"/>
    </source>
</evidence>
<feature type="transmembrane region" description="Helical" evidence="9">
    <location>
        <begin position="20"/>
        <end position="41"/>
    </location>
</feature>
<keyword evidence="6" id="KW-0653">Protein transport</keyword>
<feature type="transmembrane region" description="Helical" evidence="9">
    <location>
        <begin position="247"/>
        <end position="268"/>
    </location>
</feature>
<dbReference type="PROSITE" id="PS50928">
    <property type="entry name" value="ABC_TM1"/>
    <property type="match status" value="1"/>
</dbReference>